<dbReference type="OrthoDB" id="9798229at2"/>
<keyword evidence="2" id="KW-1185">Reference proteome</keyword>
<dbReference type="Proteomes" id="UP000186336">
    <property type="component" value="Chromosome"/>
</dbReference>
<gene>
    <name evidence="1" type="ORF">BWR18_03410</name>
</gene>
<dbReference type="AlphaFoldDB" id="A0A1P8MRY7"/>
<sequence>MEHIIDLDRYPLHRPQSAAWHALVHHAKSGLARDGLFNLEGFMQPQALADVLGDVHPRMAVESFHHRRAHNIYFKDAVDGLAPDHPALKKVETANHTLCHDQMRGTALDEIYQWPEFATFLAAVMDKAQLYTMDDALAGLNVLEYRPGEALNWHFDRSIFTTTLLLQEASHGGLFEYAKDLRRDDDPNHAGIAELLAGRIAPTTLAQSAGTLNVFLGVNTAHRVSTVGPGTSRIVSVLSHYDTPGCAFTADEQMGFFGRVA</sequence>
<accession>A0A1P8MRY7</accession>
<name>A0A1P8MRY7_9RHOB</name>
<organism evidence="1 2">
    <name type="scientific">Tateyamaria omphalii</name>
    <dbReference type="NCBI Taxonomy" id="299262"/>
    <lineage>
        <taxon>Bacteria</taxon>
        <taxon>Pseudomonadati</taxon>
        <taxon>Pseudomonadota</taxon>
        <taxon>Alphaproteobacteria</taxon>
        <taxon>Rhodobacterales</taxon>
        <taxon>Roseobacteraceae</taxon>
        <taxon>Tateyamaria</taxon>
    </lineage>
</organism>
<dbReference type="KEGG" id="tom:BWR18_03410"/>
<proteinExistence type="predicted"/>
<evidence type="ECO:0000313" key="2">
    <source>
        <dbReference type="Proteomes" id="UP000186336"/>
    </source>
</evidence>
<dbReference type="STRING" id="299262.BWR18_03410"/>
<reference evidence="1 2" key="1">
    <citation type="submission" date="2017-01" db="EMBL/GenBank/DDBJ databases">
        <title>Complete genome of Tateyamaria omphalii DOK1-4 isolated from seawater in Dokdo.</title>
        <authorList>
            <person name="Kim J.H."/>
            <person name="Chi W.-J."/>
        </authorList>
    </citation>
    <scope>NUCLEOTIDE SEQUENCE [LARGE SCALE GENOMIC DNA]</scope>
    <source>
        <strain evidence="1 2">DOK1-4</strain>
    </source>
</reference>
<evidence type="ECO:0000313" key="1">
    <source>
        <dbReference type="EMBL" id="APX10846.1"/>
    </source>
</evidence>
<dbReference type="RefSeq" id="WP_076626713.1">
    <property type="nucleotide sequence ID" value="NZ_CP019312.1"/>
</dbReference>
<dbReference type="EMBL" id="CP019312">
    <property type="protein sequence ID" value="APX10846.1"/>
    <property type="molecule type" value="Genomic_DNA"/>
</dbReference>
<protein>
    <submittedName>
        <fullName evidence="1">2OG-Fe(II) oxygenase</fullName>
    </submittedName>
</protein>